<gene>
    <name evidence="2" type="ORF">STHERMO_1803</name>
    <name evidence="3" type="ORF">STHERMO_1842</name>
</gene>
<accession>A0A8D6UD74</accession>
<reference evidence="4 5" key="1">
    <citation type="submission" date="2020-06" db="EMBL/GenBank/DDBJ databases">
        <authorList>
            <person name="Chuat V."/>
        </authorList>
    </citation>
    <scope>NUCLEOTIDE SEQUENCE [LARGE SCALE GENOMIC DNA]</scope>
    <source>
        <strain evidence="2">STH_CIRM_336</strain>
        <strain evidence="3">STH_CIRM_998</strain>
    </source>
</reference>
<dbReference type="Proteomes" id="UP000509791">
    <property type="component" value="Chromosome"/>
</dbReference>
<dbReference type="Proteomes" id="UP000509833">
    <property type="component" value="Chromosome"/>
</dbReference>
<evidence type="ECO:0000313" key="4">
    <source>
        <dbReference type="Proteomes" id="UP000509791"/>
    </source>
</evidence>
<dbReference type="AlphaFoldDB" id="A0A8D6UD74"/>
<feature type="compositionally biased region" description="Low complexity" evidence="1">
    <location>
        <begin position="14"/>
        <end position="31"/>
    </location>
</feature>
<name>A0A8D6UD74_STRTR</name>
<dbReference type="EMBL" id="LR822017">
    <property type="protein sequence ID" value="CAD0139114.1"/>
    <property type="molecule type" value="Genomic_DNA"/>
</dbReference>
<feature type="region of interest" description="Disordered" evidence="1">
    <location>
        <begin position="1"/>
        <end position="43"/>
    </location>
</feature>
<sequence>MNLRPQAPRYNYEPPTTDTDSNSDTPSYTDPAYGSDISSTATE</sequence>
<evidence type="ECO:0000313" key="3">
    <source>
        <dbReference type="EMBL" id="CAD0153123.1"/>
    </source>
</evidence>
<evidence type="ECO:0000256" key="1">
    <source>
        <dbReference type="SAM" id="MobiDB-lite"/>
    </source>
</evidence>
<proteinExistence type="predicted"/>
<dbReference type="RefSeq" id="WP_014621936.1">
    <property type="nucleotide sequence ID" value="NZ_CP016394.1"/>
</dbReference>
<evidence type="ECO:0000313" key="5">
    <source>
        <dbReference type="Proteomes" id="UP000509833"/>
    </source>
</evidence>
<dbReference type="EMBL" id="LR822027">
    <property type="protein sequence ID" value="CAD0153123.1"/>
    <property type="molecule type" value="Genomic_DNA"/>
</dbReference>
<evidence type="ECO:0000313" key="2">
    <source>
        <dbReference type="EMBL" id="CAD0139114.1"/>
    </source>
</evidence>
<organism evidence="3 4">
    <name type="scientific">Streptococcus thermophilus</name>
    <dbReference type="NCBI Taxonomy" id="1308"/>
    <lineage>
        <taxon>Bacteria</taxon>
        <taxon>Bacillati</taxon>
        <taxon>Bacillota</taxon>
        <taxon>Bacilli</taxon>
        <taxon>Lactobacillales</taxon>
        <taxon>Streptococcaceae</taxon>
        <taxon>Streptococcus</taxon>
    </lineage>
</organism>
<protein>
    <submittedName>
        <fullName evidence="3">Uncharacterized protein</fullName>
    </submittedName>
</protein>